<name>A0A1J5S460_9ZZZZ</name>
<dbReference type="InterPro" id="IPR017938">
    <property type="entry name" value="Riboflavin_synthase-like_b-brl"/>
</dbReference>
<proteinExistence type="inferred from homology"/>
<evidence type="ECO:0000256" key="3">
    <source>
        <dbReference type="ARBA" id="ARBA00013223"/>
    </source>
</evidence>
<accession>A0A1J5S460</accession>
<dbReference type="GO" id="GO:0000166">
    <property type="term" value="F:nucleotide binding"/>
    <property type="evidence" value="ECO:0007669"/>
    <property type="project" value="UniProtKB-KW"/>
</dbReference>
<evidence type="ECO:0000256" key="4">
    <source>
        <dbReference type="ARBA" id="ARBA00022630"/>
    </source>
</evidence>
<keyword evidence="7" id="KW-0521">NADP</keyword>
<evidence type="ECO:0000256" key="1">
    <source>
        <dbReference type="ARBA" id="ARBA00001974"/>
    </source>
</evidence>
<evidence type="ECO:0000256" key="7">
    <source>
        <dbReference type="ARBA" id="ARBA00022857"/>
    </source>
</evidence>
<gene>
    <name evidence="10" type="primary">fpr_2</name>
    <name evidence="10" type="ORF">GALL_147530</name>
</gene>
<dbReference type="SUPFAM" id="SSF52343">
    <property type="entry name" value="Ferredoxin reductase-like, C-terminal NADP-linked domain"/>
    <property type="match status" value="1"/>
</dbReference>
<organism evidence="10">
    <name type="scientific">mine drainage metagenome</name>
    <dbReference type="NCBI Taxonomy" id="410659"/>
    <lineage>
        <taxon>unclassified sequences</taxon>
        <taxon>metagenomes</taxon>
        <taxon>ecological metagenomes</taxon>
    </lineage>
</organism>
<keyword evidence="6" id="KW-0274">FAD</keyword>
<sequence length="247" mass="27878">MSAWNTGKVIEHKQWSESLHSLYVESDIESFEAGQFVKIALTINGEIIGRPYSLVNPPGSRLSEFYYIEVPNGPLTARLSTLRPGDEILVAPKAHGFLILDELPPSRHLWMMATGTGIGPFLSILATDKPWTRFERVVLVYAVRYVSELSYQERIAQLYAKHSRQFSFIPFVSREAVDLTLTGRIPQAILDGKLEMHAGIEFSAENSQVMLCGNPQMVKDTSNVLIARGLKKNRRFDPGHITVENYW</sequence>
<dbReference type="Pfam" id="PF00175">
    <property type="entry name" value="NAD_binding_1"/>
    <property type="match status" value="1"/>
</dbReference>
<dbReference type="Gene3D" id="3.40.50.80">
    <property type="entry name" value="Nucleotide-binding domain of ferredoxin-NADP reductase (FNR) module"/>
    <property type="match status" value="1"/>
</dbReference>
<dbReference type="InterPro" id="IPR017927">
    <property type="entry name" value="FAD-bd_FR_type"/>
</dbReference>
<dbReference type="GO" id="GO:0042167">
    <property type="term" value="P:heme catabolic process"/>
    <property type="evidence" value="ECO:0007669"/>
    <property type="project" value="TreeGrafter"/>
</dbReference>
<evidence type="ECO:0000256" key="8">
    <source>
        <dbReference type="ARBA" id="ARBA00023002"/>
    </source>
</evidence>
<keyword evidence="5" id="KW-0547">Nucleotide-binding</keyword>
<dbReference type="SUPFAM" id="SSF63380">
    <property type="entry name" value="Riboflavin synthase domain-like"/>
    <property type="match status" value="1"/>
</dbReference>
<evidence type="ECO:0000256" key="5">
    <source>
        <dbReference type="ARBA" id="ARBA00022741"/>
    </source>
</evidence>
<feature type="domain" description="FAD-binding FR-type" evidence="9">
    <location>
        <begin position="2"/>
        <end position="101"/>
    </location>
</feature>
<dbReference type="EC" id="1.18.1.2" evidence="3"/>
<keyword evidence="4" id="KW-0285">Flavoprotein</keyword>
<dbReference type="PANTHER" id="PTHR47878:SF1">
    <property type="entry name" value="FLAVODOXIN_FERREDOXIN--NADP REDUCTASE"/>
    <property type="match status" value="1"/>
</dbReference>
<dbReference type="CDD" id="cd06195">
    <property type="entry name" value="FNR1"/>
    <property type="match status" value="1"/>
</dbReference>
<dbReference type="InterPro" id="IPR001433">
    <property type="entry name" value="OxRdtase_FAD/NAD-bd"/>
</dbReference>
<dbReference type="GO" id="GO:0004324">
    <property type="term" value="F:ferredoxin-NADP+ reductase activity"/>
    <property type="evidence" value="ECO:0007669"/>
    <property type="project" value="UniProtKB-EC"/>
</dbReference>
<evidence type="ECO:0000259" key="9">
    <source>
        <dbReference type="PROSITE" id="PS51384"/>
    </source>
</evidence>
<dbReference type="GO" id="GO:0034599">
    <property type="term" value="P:cellular response to oxidative stress"/>
    <property type="evidence" value="ECO:0007669"/>
    <property type="project" value="TreeGrafter"/>
</dbReference>
<dbReference type="Gene3D" id="2.40.30.10">
    <property type="entry name" value="Translation factors"/>
    <property type="match status" value="1"/>
</dbReference>
<dbReference type="EMBL" id="MLJW01000068">
    <property type="protein sequence ID" value="OIR03233.1"/>
    <property type="molecule type" value="Genomic_DNA"/>
</dbReference>
<reference evidence="10" key="1">
    <citation type="submission" date="2016-10" db="EMBL/GenBank/DDBJ databases">
        <title>Sequence of Gallionella enrichment culture.</title>
        <authorList>
            <person name="Poehlein A."/>
            <person name="Muehling M."/>
            <person name="Daniel R."/>
        </authorList>
    </citation>
    <scope>NUCLEOTIDE SEQUENCE</scope>
</reference>
<evidence type="ECO:0000256" key="2">
    <source>
        <dbReference type="ARBA" id="ARBA00008312"/>
    </source>
</evidence>
<comment type="caution">
    <text evidence="10">The sequence shown here is derived from an EMBL/GenBank/DDBJ whole genome shotgun (WGS) entry which is preliminary data.</text>
</comment>
<comment type="similarity">
    <text evidence="2">Belongs to the ferredoxin--NADP reductase type 1 family.</text>
</comment>
<dbReference type="AlphaFoldDB" id="A0A1J5S460"/>
<dbReference type="PROSITE" id="PS51384">
    <property type="entry name" value="FAD_FR"/>
    <property type="match status" value="1"/>
</dbReference>
<dbReference type="InterPro" id="IPR051930">
    <property type="entry name" value="FNR_type-1"/>
</dbReference>
<comment type="cofactor">
    <cofactor evidence="1">
        <name>FAD</name>
        <dbReference type="ChEBI" id="CHEBI:57692"/>
    </cofactor>
</comment>
<dbReference type="InterPro" id="IPR033892">
    <property type="entry name" value="FNR_bac"/>
</dbReference>
<evidence type="ECO:0000313" key="10">
    <source>
        <dbReference type="EMBL" id="OIR03233.1"/>
    </source>
</evidence>
<dbReference type="InterPro" id="IPR039261">
    <property type="entry name" value="FNR_nucleotide-bd"/>
</dbReference>
<evidence type="ECO:0000256" key="6">
    <source>
        <dbReference type="ARBA" id="ARBA00022827"/>
    </source>
</evidence>
<dbReference type="PANTHER" id="PTHR47878">
    <property type="entry name" value="OXIDOREDUCTASE FAD/NAD(P)-BINDING DOMAIN PROTEIN"/>
    <property type="match status" value="1"/>
</dbReference>
<protein>
    <recommendedName>
        <fullName evidence="3">ferredoxin--NADP(+) reductase</fullName>
        <ecNumber evidence="3">1.18.1.2</ecNumber>
    </recommendedName>
</protein>
<keyword evidence="8 10" id="KW-0560">Oxidoreductase</keyword>